<dbReference type="Gene3D" id="3.40.50.150">
    <property type="entry name" value="Vaccinia Virus protein VP39"/>
    <property type="match status" value="1"/>
</dbReference>
<feature type="binding site" evidence="7 8">
    <location>
        <position position="31"/>
    </location>
    <ligand>
        <name>S-adenosyl-L-methionine</name>
        <dbReference type="ChEBI" id="CHEBI:59789"/>
    </ligand>
</feature>
<keyword evidence="5 7" id="KW-0949">S-adenosyl-L-methionine</keyword>
<evidence type="ECO:0000256" key="6">
    <source>
        <dbReference type="ARBA" id="ARBA00022884"/>
    </source>
</evidence>
<proteinExistence type="inferred from homology"/>
<dbReference type="InterPro" id="IPR029063">
    <property type="entry name" value="SAM-dependent_MTases_sf"/>
</dbReference>
<dbReference type="GO" id="GO:0052908">
    <property type="term" value="F:16S rRNA (adenine(1518)-N(6)/adenine(1519)-N(6))-dimethyltransferase activity"/>
    <property type="evidence" value="ECO:0007669"/>
    <property type="project" value="UniProtKB-EC"/>
</dbReference>
<sequence>MAREIAAPGRTKEILEHHGFSFKKSLGQNFLIDRNILEKIVLASKAGSEDGVVEIGPGIGGLTEHFAKAAKQVEAFEIDGRLLPVLQETMAPYPNVRIWNEDILNVDMRRVLSEDLQDVQEVIVTGNLPYYVTTPIIMNLLEQRLPITRMVFMMQKEVAERIAAEPGSKNYGSLSIAAQYFAEPVKTMIVPKTVFVPKPNVDSAVVRFEIRDTPPVQVEDEAFFFRVIKSAFAQRRKTLWNNLQHNLTGREQREELGAALQEAGIDSGRRGETLTMQEFARLSDSIQHRLHQR</sequence>
<dbReference type="SUPFAM" id="SSF53335">
    <property type="entry name" value="S-adenosyl-L-methionine-dependent methyltransferases"/>
    <property type="match status" value="1"/>
</dbReference>
<evidence type="ECO:0000313" key="10">
    <source>
        <dbReference type="EMBL" id="SFQ21003.1"/>
    </source>
</evidence>
<dbReference type="PROSITE" id="PS01131">
    <property type="entry name" value="RRNA_A_DIMETH"/>
    <property type="match status" value="1"/>
</dbReference>
<dbReference type="AlphaFoldDB" id="A0A1I5WMG3"/>
<evidence type="ECO:0000256" key="7">
    <source>
        <dbReference type="HAMAP-Rule" id="MF_00607"/>
    </source>
</evidence>
<keyword evidence="2 7" id="KW-0698">rRNA processing</keyword>
<feature type="domain" description="Ribosomal RNA adenine methylase transferase N-terminal" evidence="9">
    <location>
        <begin position="36"/>
        <end position="212"/>
    </location>
</feature>
<keyword evidence="4 7" id="KW-0808">Transferase</keyword>
<comment type="function">
    <text evidence="7">Specifically dimethylates two adjacent adenosines (A1518 and A1519) in the loop of a conserved hairpin near the 3'-end of 16S rRNA in the 30S particle. May play a critical role in biogenesis of 30S subunits.</text>
</comment>
<dbReference type="PANTHER" id="PTHR11727">
    <property type="entry name" value="DIMETHYLADENOSINE TRANSFERASE"/>
    <property type="match status" value="1"/>
</dbReference>
<dbReference type="InterPro" id="IPR001737">
    <property type="entry name" value="KsgA/Erm"/>
</dbReference>
<dbReference type="STRING" id="1884432.SAMN05518683_12144"/>
<reference evidence="11" key="1">
    <citation type="submission" date="2016-10" db="EMBL/GenBank/DDBJ databases">
        <authorList>
            <person name="Varghese N."/>
            <person name="Submissions S."/>
        </authorList>
    </citation>
    <scope>NUCLEOTIDE SEQUENCE [LARGE SCALE GENOMIC DNA]</scope>
    <source>
        <strain evidence="11">S7</strain>
    </source>
</reference>
<gene>
    <name evidence="7" type="primary">rsmA</name>
    <name evidence="7" type="synonym">ksgA</name>
    <name evidence="10" type="ORF">SAMN05518683_12144</name>
</gene>
<feature type="binding site" evidence="7 8">
    <location>
        <position position="29"/>
    </location>
    <ligand>
        <name>S-adenosyl-L-methionine</name>
        <dbReference type="ChEBI" id="CHEBI:59789"/>
    </ligand>
</feature>
<evidence type="ECO:0000256" key="8">
    <source>
        <dbReference type="PROSITE-ProRule" id="PRU01026"/>
    </source>
</evidence>
<comment type="catalytic activity">
    <reaction evidence="7">
        <text>adenosine(1518)/adenosine(1519) in 16S rRNA + 4 S-adenosyl-L-methionine = N(6)-dimethyladenosine(1518)/N(6)-dimethyladenosine(1519) in 16S rRNA + 4 S-adenosyl-L-homocysteine + 4 H(+)</text>
        <dbReference type="Rhea" id="RHEA:19609"/>
        <dbReference type="Rhea" id="RHEA-COMP:10232"/>
        <dbReference type="Rhea" id="RHEA-COMP:10233"/>
        <dbReference type="ChEBI" id="CHEBI:15378"/>
        <dbReference type="ChEBI" id="CHEBI:57856"/>
        <dbReference type="ChEBI" id="CHEBI:59789"/>
        <dbReference type="ChEBI" id="CHEBI:74411"/>
        <dbReference type="ChEBI" id="CHEBI:74493"/>
        <dbReference type="EC" id="2.1.1.182"/>
    </reaction>
</comment>
<dbReference type="InterPro" id="IPR020596">
    <property type="entry name" value="rRNA_Ade_Mease_Trfase_CS"/>
</dbReference>
<dbReference type="InterPro" id="IPR023165">
    <property type="entry name" value="rRNA_Ade_diMease-like_C"/>
</dbReference>
<keyword evidence="6 7" id="KW-0694">RNA-binding</keyword>
<dbReference type="FunFam" id="3.40.50.150:FF:000023">
    <property type="entry name" value="Ribosomal RNA small subunit methyltransferase A"/>
    <property type="match status" value="1"/>
</dbReference>
<evidence type="ECO:0000256" key="2">
    <source>
        <dbReference type="ARBA" id="ARBA00022552"/>
    </source>
</evidence>
<dbReference type="PANTHER" id="PTHR11727:SF7">
    <property type="entry name" value="DIMETHYLADENOSINE TRANSFERASE-RELATED"/>
    <property type="match status" value="1"/>
</dbReference>
<comment type="similarity">
    <text evidence="7">Belongs to the class I-like SAM-binding methyltransferase superfamily. rRNA adenine N(6)-methyltransferase family. RsmA subfamily.</text>
</comment>
<dbReference type="HAMAP" id="MF_00607">
    <property type="entry name" value="16SrRNA_methyltr_A"/>
    <property type="match status" value="1"/>
</dbReference>
<evidence type="ECO:0000256" key="5">
    <source>
        <dbReference type="ARBA" id="ARBA00022691"/>
    </source>
</evidence>
<feature type="binding site" evidence="7 8">
    <location>
        <position position="77"/>
    </location>
    <ligand>
        <name>S-adenosyl-L-methionine</name>
        <dbReference type="ChEBI" id="CHEBI:59789"/>
    </ligand>
</feature>
<feature type="binding site" evidence="7 8">
    <location>
        <position position="127"/>
    </location>
    <ligand>
        <name>S-adenosyl-L-methionine</name>
        <dbReference type="ChEBI" id="CHEBI:59789"/>
    </ligand>
</feature>
<feature type="binding site" evidence="7 8">
    <location>
        <position position="56"/>
    </location>
    <ligand>
        <name>S-adenosyl-L-methionine</name>
        <dbReference type="ChEBI" id="CHEBI:59789"/>
    </ligand>
</feature>
<evidence type="ECO:0000256" key="3">
    <source>
        <dbReference type="ARBA" id="ARBA00022603"/>
    </source>
</evidence>
<dbReference type="GO" id="GO:0005829">
    <property type="term" value="C:cytosol"/>
    <property type="evidence" value="ECO:0007669"/>
    <property type="project" value="TreeGrafter"/>
</dbReference>
<evidence type="ECO:0000259" key="9">
    <source>
        <dbReference type="SMART" id="SM00650"/>
    </source>
</evidence>
<dbReference type="RefSeq" id="WP_093338719.1">
    <property type="nucleotide sequence ID" value="NZ_FOXD01000021.1"/>
</dbReference>
<dbReference type="EMBL" id="FOXD01000021">
    <property type="protein sequence ID" value="SFQ21003.1"/>
    <property type="molecule type" value="Genomic_DNA"/>
</dbReference>
<dbReference type="Pfam" id="PF00398">
    <property type="entry name" value="RrnaAD"/>
    <property type="match status" value="1"/>
</dbReference>
<accession>A0A1I5WMG3</accession>
<evidence type="ECO:0000256" key="1">
    <source>
        <dbReference type="ARBA" id="ARBA00022490"/>
    </source>
</evidence>
<evidence type="ECO:0000256" key="4">
    <source>
        <dbReference type="ARBA" id="ARBA00022679"/>
    </source>
</evidence>
<dbReference type="PROSITE" id="PS51689">
    <property type="entry name" value="SAM_RNA_A_N6_MT"/>
    <property type="match status" value="1"/>
</dbReference>
<dbReference type="CDD" id="cd02440">
    <property type="entry name" value="AdoMet_MTases"/>
    <property type="match status" value="1"/>
</dbReference>
<organism evidence="10 11">
    <name type="scientific">Salibacterium halotolerans</name>
    <dbReference type="NCBI Taxonomy" id="1884432"/>
    <lineage>
        <taxon>Bacteria</taxon>
        <taxon>Bacillati</taxon>
        <taxon>Bacillota</taxon>
        <taxon>Bacilli</taxon>
        <taxon>Bacillales</taxon>
        <taxon>Bacillaceae</taxon>
    </lineage>
</organism>
<dbReference type="Gene3D" id="1.10.8.100">
    <property type="entry name" value="Ribosomal RNA adenine dimethylase-like, domain 2"/>
    <property type="match status" value="1"/>
</dbReference>
<dbReference type="EC" id="2.1.1.182" evidence="7"/>
<dbReference type="SMART" id="SM00650">
    <property type="entry name" value="rADc"/>
    <property type="match status" value="1"/>
</dbReference>
<keyword evidence="11" id="KW-1185">Reference proteome</keyword>
<dbReference type="GO" id="GO:0003723">
    <property type="term" value="F:RNA binding"/>
    <property type="evidence" value="ECO:0007669"/>
    <property type="project" value="UniProtKB-UniRule"/>
</dbReference>
<keyword evidence="1 7" id="KW-0963">Cytoplasm</keyword>
<dbReference type="NCBIfam" id="TIGR00755">
    <property type="entry name" value="ksgA"/>
    <property type="match status" value="1"/>
</dbReference>
<comment type="subcellular location">
    <subcellularLocation>
        <location evidence="7">Cytoplasm</location>
    </subcellularLocation>
</comment>
<dbReference type="InterPro" id="IPR011530">
    <property type="entry name" value="rRNA_adenine_dimethylase"/>
</dbReference>
<feature type="binding site" evidence="7 8">
    <location>
        <position position="102"/>
    </location>
    <ligand>
        <name>S-adenosyl-L-methionine</name>
        <dbReference type="ChEBI" id="CHEBI:59789"/>
    </ligand>
</feature>
<dbReference type="Proteomes" id="UP000198892">
    <property type="component" value="Unassembled WGS sequence"/>
</dbReference>
<dbReference type="InterPro" id="IPR020598">
    <property type="entry name" value="rRNA_Ade_methylase_Trfase_N"/>
</dbReference>
<evidence type="ECO:0000313" key="11">
    <source>
        <dbReference type="Proteomes" id="UP000198892"/>
    </source>
</evidence>
<protein>
    <recommendedName>
        <fullName evidence="7">Ribosomal RNA small subunit methyltransferase A</fullName>
        <ecNumber evidence="7">2.1.1.182</ecNumber>
    </recommendedName>
    <alternativeName>
        <fullName evidence="7">16S rRNA (adenine(1518)-N(6)/adenine(1519)-N(6))-dimethyltransferase</fullName>
    </alternativeName>
    <alternativeName>
        <fullName evidence="7">16S rRNA dimethyladenosine transferase</fullName>
    </alternativeName>
    <alternativeName>
        <fullName evidence="7">16S rRNA dimethylase</fullName>
    </alternativeName>
    <alternativeName>
        <fullName evidence="7">S-adenosylmethionine-6-N', N'-adenosyl(rRNA) dimethyltransferase</fullName>
    </alternativeName>
</protein>
<name>A0A1I5WMG3_9BACI</name>
<keyword evidence="3 7" id="KW-0489">Methyltransferase</keyword>